<organism evidence="1 2">
    <name type="scientific">Aminobacter aminovorans</name>
    <name type="common">Chelatobacter heintzii</name>
    <dbReference type="NCBI Taxonomy" id="83263"/>
    <lineage>
        <taxon>Bacteria</taxon>
        <taxon>Pseudomonadati</taxon>
        <taxon>Pseudomonadota</taxon>
        <taxon>Alphaproteobacteria</taxon>
        <taxon>Hyphomicrobiales</taxon>
        <taxon>Phyllobacteriaceae</taxon>
        <taxon>Aminobacter</taxon>
    </lineage>
</organism>
<dbReference type="AlphaFoldDB" id="A0A381IMM1"/>
<name>A0A381IMM1_AMIAI</name>
<reference evidence="1 2" key="1">
    <citation type="submission" date="2018-06" db="EMBL/GenBank/DDBJ databases">
        <authorList>
            <consortium name="Pathogen Informatics"/>
            <person name="Doyle S."/>
        </authorList>
    </citation>
    <scope>NUCLEOTIDE SEQUENCE [LARGE SCALE GENOMIC DNA]</scope>
    <source>
        <strain evidence="1 2">NCTC10684</strain>
    </source>
</reference>
<keyword evidence="1" id="KW-0560">Oxidoreductase</keyword>
<dbReference type="SUPFAM" id="SSF50692">
    <property type="entry name" value="ADC-like"/>
    <property type="match status" value="1"/>
</dbReference>
<gene>
    <name evidence="1" type="primary">dmsA_2</name>
    <name evidence="1" type="ORF">NCTC10684_05367</name>
</gene>
<dbReference type="EC" id="1.7.2.3" evidence="1"/>
<dbReference type="Gene3D" id="2.40.40.20">
    <property type="match status" value="1"/>
</dbReference>
<evidence type="ECO:0000313" key="2">
    <source>
        <dbReference type="Proteomes" id="UP000254701"/>
    </source>
</evidence>
<dbReference type="EMBL" id="UFSM01000003">
    <property type="protein sequence ID" value="SUY29135.1"/>
    <property type="molecule type" value="Genomic_DNA"/>
</dbReference>
<protein>
    <submittedName>
        <fullName evidence="1">Dimethyl sulfoxide/trimethylamine N-oxide reductase</fullName>
        <ecNumber evidence="1">1.7.2.3</ecNumber>
    </submittedName>
</protein>
<dbReference type="Proteomes" id="UP000254701">
    <property type="component" value="Unassembled WGS sequence"/>
</dbReference>
<dbReference type="InterPro" id="IPR009010">
    <property type="entry name" value="Asp_de-COase-like_dom_sf"/>
</dbReference>
<proteinExistence type="predicted"/>
<sequence>MAIGAMGMAELSDTPEWREPVEWQGRAQADELHLISPQPWHLLNGRSDASAEVCVHKVRGCEVCRLHPDTAARRSLDQGDVLKSTPRAGSALQLSRLIRKCAPTASSCPGAGLMWSGSTADVQGNPNVLTLDKGSSEQPAPVSVRMNGLQGFAATSGYCPEGCYRTRSASALRRRSTSRLTAT</sequence>
<dbReference type="GO" id="GO:0050626">
    <property type="term" value="F:trimethylamine-N-oxide reductase (cytochrome c) activity"/>
    <property type="evidence" value="ECO:0007669"/>
    <property type="project" value="UniProtKB-EC"/>
</dbReference>
<accession>A0A381IMM1</accession>
<evidence type="ECO:0000313" key="1">
    <source>
        <dbReference type="EMBL" id="SUY29135.1"/>
    </source>
</evidence>